<organism evidence="2 3">
    <name type="scientific">Nocardioides eburneus</name>
    <dbReference type="NCBI Taxonomy" id="3231482"/>
    <lineage>
        <taxon>Bacteria</taxon>
        <taxon>Bacillati</taxon>
        <taxon>Actinomycetota</taxon>
        <taxon>Actinomycetes</taxon>
        <taxon>Propionibacteriales</taxon>
        <taxon>Nocardioidaceae</taxon>
        <taxon>Nocardioides</taxon>
    </lineage>
</organism>
<keyword evidence="3" id="KW-1185">Reference proteome</keyword>
<proteinExistence type="predicted"/>
<dbReference type="InterPro" id="IPR028087">
    <property type="entry name" value="Tad_N"/>
</dbReference>
<comment type="caution">
    <text evidence="2">The sequence shown here is derived from an EMBL/GenBank/DDBJ whole genome shotgun (WGS) entry which is preliminary data.</text>
</comment>
<dbReference type="Pfam" id="PF13400">
    <property type="entry name" value="Tad"/>
    <property type="match status" value="1"/>
</dbReference>
<protein>
    <submittedName>
        <fullName evidence="2">Rv3654c family TadE-like protein</fullName>
    </submittedName>
</protein>
<feature type="domain" description="Putative Flp pilus-assembly TadG-like N-terminal" evidence="1">
    <location>
        <begin position="12"/>
        <end position="58"/>
    </location>
</feature>
<dbReference type="EMBL" id="JBFPJR010000002">
    <property type="protein sequence ID" value="MEX0426351.1"/>
    <property type="molecule type" value="Genomic_DNA"/>
</dbReference>
<sequence length="119" mass="11656">MIASGRRRAERGSATLFAVAALGVVLFVGAALGVVAALVGAHRAAQAAADLAALGAASTLQERGDACAAAAHVAEVNKALLASCSVQGEEVVVVVTVTGPRWLGQTADLDARARAGPAG</sequence>
<dbReference type="NCBIfam" id="TIGR03816">
    <property type="entry name" value="tadE_like_DECH"/>
    <property type="match status" value="1"/>
</dbReference>
<reference evidence="2 3" key="1">
    <citation type="submission" date="2024-07" db="EMBL/GenBank/DDBJ databases">
        <authorList>
            <person name="Lee S."/>
            <person name="Kang M."/>
        </authorList>
    </citation>
    <scope>NUCLEOTIDE SEQUENCE [LARGE SCALE GENOMIC DNA]</scope>
    <source>
        <strain evidence="2 3">DS6</strain>
    </source>
</reference>
<dbReference type="RefSeq" id="WP_367991001.1">
    <property type="nucleotide sequence ID" value="NZ_JBFPJR010000002.1"/>
</dbReference>
<dbReference type="InterPro" id="IPR021202">
    <property type="entry name" value="Rv3654c-like"/>
</dbReference>
<gene>
    <name evidence="2" type="ORF">AB3X52_01880</name>
</gene>
<dbReference type="Proteomes" id="UP001556631">
    <property type="component" value="Unassembled WGS sequence"/>
</dbReference>
<name>A0ABV3STT9_9ACTN</name>
<accession>A0ABV3STT9</accession>
<evidence type="ECO:0000313" key="3">
    <source>
        <dbReference type="Proteomes" id="UP001556631"/>
    </source>
</evidence>
<evidence type="ECO:0000313" key="2">
    <source>
        <dbReference type="EMBL" id="MEX0426351.1"/>
    </source>
</evidence>
<evidence type="ECO:0000259" key="1">
    <source>
        <dbReference type="Pfam" id="PF13400"/>
    </source>
</evidence>